<dbReference type="PANTHER" id="PTHR30146:SF149">
    <property type="entry name" value="HTH-TYPE TRANSCRIPTIONAL REGULATOR EBGR"/>
    <property type="match status" value="1"/>
</dbReference>
<dbReference type="GO" id="GO:0000976">
    <property type="term" value="F:transcription cis-regulatory region binding"/>
    <property type="evidence" value="ECO:0007669"/>
    <property type="project" value="TreeGrafter"/>
</dbReference>
<sequence>MTIKDLAQKTGYAVGTVSRALNNHPNVSEKAREEILRAAARYGFRLNENAQRLKQTRSNTILGIVKGKRNELFAQMVEEIQRIVAGTSYQLSIDYMDEDDNEVQRALKLLPTQKPLGILFLGGSNPHFREAYAAVPVPGVVITNDTAGLAIGNLSSVTTDDVLAAEAAMDTLIEMGHREIAIIGGNREISDASRLRYEGCMRSFRKHGLPFSLEKEYRGVRYSYQNGYTAVKELVDKGCRFTAIFAMADVLAIGAIRALQDAGLQIPGDVSVIGVDGLPIGNFLVPRLATVRQSTQELSRRGVEILLSAIEDGKPACHETIPFQVAHQESIRNITI</sequence>
<dbReference type="EMBL" id="DVFK01000043">
    <property type="protein sequence ID" value="HIQ67488.1"/>
    <property type="molecule type" value="Genomic_DNA"/>
</dbReference>
<dbReference type="InterPro" id="IPR010982">
    <property type="entry name" value="Lambda_DNA-bd_dom_sf"/>
</dbReference>
<dbReference type="InterPro" id="IPR046335">
    <property type="entry name" value="LacI/GalR-like_sensor"/>
</dbReference>
<keyword evidence="1" id="KW-0805">Transcription regulation</keyword>
<organism evidence="5 6">
    <name type="scientific">Candidatus Faecousia excrementigallinarum</name>
    <dbReference type="NCBI Taxonomy" id="2840806"/>
    <lineage>
        <taxon>Bacteria</taxon>
        <taxon>Bacillati</taxon>
        <taxon>Bacillota</taxon>
        <taxon>Clostridia</taxon>
        <taxon>Eubacteriales</taxon>
        <taxon>Oscillospiraceae</taxon>
        <taxon>Faecousia</taxon>
    </lineage>
</organism>
<reference evidence="5" key="2">
    <citation type="journal article" date="2021" name="PeerJ">
        <title>Extensive microbial diversity within the chicken gut microbiome revealed by metagenomics and culture.</title>
        <authorList>
            <person name="Gilroy R."/>
            <person name="Ravi A."/>
            <person name="Getino M."/>
            <person name="Pursley I."/>
            <person name="Horton D.L."/>
            <person name="Alikhan N.F."/>
            <person name="Baker D."/>
            <person name="Gharbi K."/>
            <person name="Hall N."/>
            <person name="Watson M."/>
            <person name="Adriaenssens E.M."/>
            <person name="Foster-Nyarko E."/>
            <person name="Jarju S."/>
            <person name="Secka A."/>
            <person name="Antonio M."/>
            <person name="Oren A."/>
            <person name="Chaudhuri R.R."/>
            <person name="La Ragione R."/>
            <person name="Hildebrand F."/>
            <person name="Pallen M.J."/>
        </authorList>
    </citation>
    <scope>NUCLEOTIDE SEQUENCE</scope>
    <source>
        <strain evidence="5">13361</strain>
    </source>
</reference>
<evidence type="ECO:0000256" key="2">
    <source>
        <dbReference type="ARBA" id="ARBA00023125"/>
    </source>
</evidence>
<evidence type="ECO:0000256" key="1">
    <source>
        <dbReference type="ARBA" id="ARBA00023015"/>
    </source>
</evidence>
<proteinExistence type="predicted"/>
<keyword evidence="2 5" id="KW-0238">DNA-binding</keyword>
<dbReference type="Pfam" id="PF13377">
    <property type="entry name" value="Peripla_BP_3"/>
    <property type="match status" value="1"/>
</dbReference>
<reference evidence="5" key="1">
    <citation type="submission" date="2020-10" db="EMBL/GenBank/DDBJ databases">
        <authorList>
            <person name="Gilroy R."/>
        </authorList>
    </citation>
    <scope>NUCLEOTIDE SEQUENCE</scope>
    <source>
        <strain evidence="5">13361</strain>
    </source>
</reference>
<dbReference type="SUPFAM" id="SSF53822">
    <property type="entry name" value="Periplasmic binding protein-like I"/>
    <property type="match status" value="1"/>
</dbReference>
<dbReference type="Gene3D" id="3.40.50.2300">
    <property type="match status" value="2"/>
</dbReference>
<feature type="domain" description="HTH lacI-type" evidence="4">
    <location>
        <begin position="1"/>
        <end position="55"/>
    </location>
</feature>
<evidence type="ECO:0000313" key="5">
    <source>
        <dbReference type="EMBL" id="HIQ67488.1"/>
    </source>
</evidence>
<protein>
    <submittedName>
        <fullName evidence="5">LacI family DNA-binding transcriptional regulator</fullName>
    </submittedName>
</protein>
<dbReference type="InterPro" id="IPR000843">
    <property type="entry name" value="HTH_LacI"/>
</dbReference>
<dbReference type="CDD" id="cd06267">
    <property type="entry name" value="PBP1_LacI_sugar_binding-like"/>
    <property type="match status" value="1"/>
</dbReference>
<dbReference type="Pfam" id="PF00356">
    <property type="entry name" value="LacI"/>
    <property type="match status" value="1"/>
</dbReference>
<dbReference type="SUPFAM" id="SSF47413">
    <property type="entry name" value="lambda repressor-like DNA-binding domains"/>
    <property type="match status" value="1"/>
</dbReference>
<evidence type="ECO:0000256" key="3">
    <source>
        <dbReference type="ARBA" id="ARBA00023163"/>
    </source>
</evidence>
<comment type="caution">
    <text evidence="5">The sequence shown here is derived from an EMBL/GenBank/DDBJ whole genome shotgun (WGS) entry which is preliminary data.</text>
</comment>
<accession>A0A9D1CLX9</accession>
<dbReference type="Gene3D" id="1.10.260.40">
    <property type="entry name" value="lambda repressor-like DNA-binding domains"/>
    <property type="match status" value="1"/>
</dbReference>
<keyword evidence="3" id="KW-0804">Transcription</keyword>
<evidence type="ECO:0000313" key="6">
    <source>
        <dbReference type="Proteomes" id="UP000886796"/>
    </source>
</evidence>
<dbReference type="Proteomes" id="UP000886796">
    <property type="component" value="Unassembled WGS sequence"/>
</dbReference>
<dbReference type="PANTHER" id="PTHR30146">
    <property type="entry name" value="LACI-RELATED TRANSCRIPTIONAL REPRESSOR"/>
    <property type="match status" value="1"/>
</dbReference>
<gene>
    <name evidence="5" type="ORF">IAB74_03135</name>
</gene>
<name>A0A9D1CLX9_9FIRM</name>
<evidence type="ECO:0000259" key="4">
    <source>
        <dbReference type="PROSITE" id="PS50932"/>
    </source>
</evidence>
<dbReference type="InterPro" id="IPR028082">
    <property type="entry name" value="Peripla_BP_I"/>
</dbReference>
<dbReference type="AlphaFoldDB" id="A0A9D1CLX9"/>
<dbReference type="SMART" id="SM00354">
    <property type="entry name" value="HTH_LACI"/>
    <property type="match status" value="1"/>
</dbReference>
<dbReference type="CDD" id="cd01392">
    <property type="entry name" value="HTH_LacI"/>
    <property type="match status" value="1"/>
</dbReference>
<dbReference type="PROSITE" id="PS50932">
    <property type="entry name" value="HTH_LACI_2"/>
    <property type="match status" value="1"/>
</dbReference>
<dbReference type="GO" id="GO:0003700">
    <property type="term" value="F:DNA-binding transcription factor activity"/>
    <property type="evidence" value="ECO:0007669"/>
    <property type="project" value="TreeGrafter"/>
</dbReference>